<keyword evidence="9 17" id="KW-0573">Peptidoglycan synthesis</keyword>
<keyword evidence="5 17" id="KW-1003">Cell membrane</keyword>
<proteinExistence type="inferred from homology"/>
<dbReference type="Proteomes" id="UP001208017">
    <property type="component" value="Unassembled WGS sequence"/>
</dbReference>
<evidence type="ECO:0000256" key="13">
    <source>
        <dbReference type="ARBA" id="ARBA00023316"/>
    </source>
</evidence>
<keyword evidence="6 17" id="KW-0812">Transmembrane</keyword>
<keyword evidence="10 17" id="KW-1133">Transmembrane helix</keyword>
<feature type="transmembrane region" description="Helical" evidence="17">
    <location>
        <begin position="192"/>
        <end position="210"/>
    </location>
</feature>
<comment type="function">
    <text evidence="17">Catalyzes the dephosphorylation of undecaprenyl diphosphate (UPP). Confers resistance to bacitracin.</text>
</comment>
<evidence type="ECO:0000313" key="19">
    <source>
        <dbReference type="Proteomes" id="UP001208017"/>
    </source>
</evidence>
<evidence type="ECO:0000313" key="18">
    <source>
        <dbReference type="EMBL" id="MCX7570289.1"/>
    </source>
</evidence>
<comment type="subcellular location">
    <subcellularLocation>
        <location evidence="1 17">Cell membrane</location>
        <topology evidence="1 17">Multi-pass membrane protein</topology>
    </subcellularLocation>
</comment>
<organism evidence="18 19">
    <name type="scientific">Tumebacillus lacus</name>
    <dbReference type="NCBI Taxonomy" id="2995335"/>
    <lineage>
        <taxon>Bacteria</taxon>
        <taxon>Bacillati</taxon>
        <taxon>Bacillota</taxon>
        <taxon>Bacilli</taxon>
        <taxon>Bacillales</taxon>
        <taxon>Alicyclobacillaceae</taxon>
        <taxon>Tumebacillus</taxon>
    </lineage>
</organism>
<name>A0ABT3X6C1_9BACL</name>
<dbReference type="HAMAP" id="MF_01006">
    <property type="entry name" value="Undec_diphosphatase"/>
    <property type="match status" value="1"/>
</dbReference>
<dbReference type="NCBIfam" id="NF001390">
    <property type="entry name" value="PRK00281.1-4"/>
    <property type="match status" value="1"/>
</dbReference>
<dbReference type="NCBIfam" id="NF001389">
    <property type="entry name" value="PRK00281.1-2"/>
    <property type="match status" value="1"/>
</dbReference>
<evidence type="ECO:0000256" key="2">
    <source>
        <dbReference type="ARBA" id="ARBA00010621"/>
    </source>
</evidence>
<keyword evidence="12 17" id="KW-0046">Antibiotic resistance</keyword>
<evidence type="ECO:0000256" key="17">
    <source>
        <dbReference type="HAMAP-Rule" id="MF_01006"/>
    </source>
</evidence>
<evidence type="ECO:0000256" key="5">
    <source>
        <dbReference type="ARBA" id="ARBA00022475"/>
    </source>
</evidence>
<accession>A0ABT3X6C1</accession>
<sequence length="271" mass="30135">MEPTLQALILGIVEGLTEFLPVSSTGHMILTGELIGFTGDKAKTFEIVVQLGSILAIVVMFWKKLIGMFNPKKISMEEFRNPTGLNLLHITLGMFPALLVAFLLHDLIKEYLFEAYWVVFSLVLGALLMIFAEFFSKKRRILSPTVDDLTYKQALSIGLFQCMALWPGFSRSGSTISGGLIVGTSHKAAAEFSFMMAVPIMVIASGYDLFKSRDLLSMSDLPMFATGFVAAFVVALLAVFSFLKILEKVKLTPFAIYRILLATVFWFYMYG</sequence>
<dbReference type="InterPro" id="IPR003824">
    <property type="entry name" value="UppP"/>
</dbReference>
<evidence type="ECO:0000256" key="11">
    <source>
        <dbReference type="ARBA" id="ARBA00023136"/>
    </source>
</evidence>
<keyword evidence="19" id="KW-1185">Reference proteome</keyword>
<dbReference type="NCBIfam" id="NF001388">
    <property type="entry name" value="PRK00281.1-1"/>
    <property type="match status" value="1"/>
</dbReference>
<evidence type="ECO:0000256" key="6">
    <source>
        <dbReference type="ARBA" id="ARBA00022692"/>
    </source>
</evidence>
<evidence type="ECO:0000256" key="3">
    <source>
        <dbReference type="ARBA" id="ARBA00012374"/>
    </source>
</evidence>
<gene>
    <name evidence="18" type="primary">bacA</name>
    <name evidence="17" type="synonym">uppP</name>
    <name evidence="18" type="ORF">OS242_09970</name>
</gene>
<dbReference type="Pfam" id="PF02673">
    <property type="entry name" value="BacA"/>
    <property type="match status" value="1"/>
</dbReference>
<evidence type="ECO:0000256" key="12">
    <source>
        <dbReference type="ARBA" id="ARBA00023251"/>
    </source>
</evidence>
<evidence type="ECO:0000256" key="15">
    <source>
        <dbReference type="ARBA" id="ARBA00032932"/>
    </source>
</evidence>
<feature type="transmembrane region" description="Helical" evidence="17">
    <location>
        <begin position="116"/>
        <end position="135"/>
    </location>
</feature>
<comment type="miscellaneous">
    <text evidence="17">Bacitracin is thought to be involved in the inhibition of peptidoglycan synthesis by sequestering undecaprenyl diphosphate, thereby reducing the pool of lipid carrier available.</text>
</comment>
<dbReference type="PANTHER" id="PTHR30622">
    <property type="entry name" value="UNDECAPRENYL-DIPHOSPHATASE"/>
    <property type="match status" value="1"/>
</dbReference>
<feature type="transmembrane region" description="Helical" evidence="17">
    <location>
        <begin position="83"/>
        <end position="104"/>
    </location>
</feature>
<feature type="transmembrane region" description="Helical" evidence="17">
    <location>
        <begin position="222"/>
        <end position="243"/>
    </location>
</feature>
<dbReference type="EC" id="3.6.1.27" evidence="3 17"/>
<keyword evidence="13 17" id="KW-0961">Cell wall biogenesis/degradation</keyword>
<keyword evidence="11 17" id="KW-0472">Membrane</keyword>
<evidence type="ECO:0000256" key="16">
    <source>
        <dbReference type="ARBA" id="ARBA00047594"/>
    </source>
</evidence>
<evidence type="ECO:0000256" key="8">
    <source>
        <dbReference type="ARBA" id="ARBA00022960"/>
    </source>
</evidence>
<dbReference type="EMBL" id="JAPMLT010000004">
    <property type="protein sequence ID" value="MCX7570289.1"/>
    <property type="molecule type" value="Genomic_DNA"/>
</dbReference>
<dbReference type="GO" id="GO:0050380">
    <property type="term" value="F:undecaprenyl-diphosphatase activity"/>
    <property type="evidence" value="ECO:0007669"/>
    <property type="project" value="UniProtKB-EC"/>
</dbReference>
<evidence type="ECO:0000256" key="9">
    <source>
        <dbReference type="ARBA" id="ARBA00022984"/>
    </source>
</evidence>
<keyword evidence="7 17" id="KW-0378">Hydrolase</keyword>
<comment type="catalytic activity">
    <reaction evidence="16 17">
        <text>di-trans,octa-cis-undecaprenyl diphosphate + H2O = di-trans,octa-cis-undecaprenyl phosphate + phosphate + H(+)</text>
        <dbReference type="Rhea" id="RHEA:28094"/>
        <dbReference type="ChEBI" id="CHEBI:15377"/>
        <dbReference type="ChEBI" id="CHEBI:15378"/>
        <dbReference type="ChEBI" id="CHEBI:43474"/>
        <dbReference type="ChEBI" id="CHEBI:58405"/>
        <dbReference type="ChEBI" id="CHEBI:60392"/>
        <dbReference type="EC" id="3.6.1.27"/>
    </reaction>
</comment>
<feature type="transmembrane region" description="Helical" evidence="17">
    <location>
        <begin position="44"/>
        <end position="62"/>
    </location>
</feature>
<comment type="caution">
    <text evidence="18">The sequence shown here is derived from an EMBL/GenBank/DDBJ whole genome shotgun (WGS) entry which is preliminary data.</text>
</comment>
<keyword evidence="8 17" id="KW-0133">Cell shape</keyword>
<evidence type="ECO:0000256" key="14">
    <source>
        <dbReference type="ARBA" id="ARBA00032707"/>
    </source>
</evidence>
<dbReference type="NCBIfam" id="TIGR00753">
    <property type="entry name" value="undec_PP_bacA"/>
    <property type="match status" value="1"/>
</dbReference>
<evidence type="ECO:0000256" key="7">
    <source>
        <dbReference type="ARBA" id="ARBA00022801"/>
    </source>
</evidence>
<comment type="similarity">
    <text evidence="2 17">Belongs to the UppP family.</text>
</comment>
<protein>
    <recommendedName>
        <fullName evidence="4 17">Undecaprenyl-diphosphatase</fullName>
        <ecNumber evidence="3 17">3.6.1.27</ecNumber>
    </recommendedName>
    <alternativeName>
        <fullName evidence="15 17">Bacitracin resistance protein</fullName>
    </alternativeName>
    <alternativeName>
        <fullName evidence="14 17">Undecaprenyl pyrophosphate phosphatase</fullName>
    </alternativeName>
</protein>
<evidence type="ECO:0000256" key="10">
    <source>
        <dbReference type="ARBA" id="ARBA00022989"/>
    </source>
</evidence>
<dbReference type="PANTHER" id="PTHR30622:SF3">
    <property type="entry name" value="UNDECAPRENYL-DIPHOSPHATASE"/>
    <property type="match status" value="1"/>
</dbReference>
<reference evidence="18 19" key="1">
    <citation type="submission" date="2022-11" db="EMBL/GenBank/DDBJ databases">
        <title>Study of microbial diversity in lake waters.</title>
        <authorList>
            <person name="Zhang J."/>
        </authorList>
    </citation>
    <scope>NUCLEOTIDE SEQUENCE [LARGE SCALE GENOMIC DNA]</scope>
    <source>
        <strain evidence="18 19">DT12</strain>
    </source>
</reference>
<feature type="transmembrane region" description="Helical" evidence="17">
    <location>
        <begin position="255"/>
        <end position="270"/>
    </location>
</feature>
<dbReference type="RefSeq" id="WP_267151537.1">
    <property type="nucleotide sequence ID" value="NZ_JAPMLT010000004.1"/>
</dbReference>
<evidence type="ECO:0000256" key="4">
    <source>
        <dbReference type="ARBA" id="ARBA00021581"/>
    </source>
</evidence>
<evidence type="ECO:0000256" key="1">
    <source>
        <dbReference type="ARBA" id="ARBA00004651"/>
    </source>
</evidence>